<accession>A0A9D5K029</accession>
<evidence type="ECO:0000313" key="3">
    <source>
        <dbReference type="EMBL" id="MBD3327424.1"/>
    </source>
</evidence>
<dbReference type="Pfam" id="PF13649">
    <property type="entry name" value="Methyltransf_25"/>
    <property type="match status" value="1"/>
</dbReference>
<dbReference type="GO" id="GO:0032259">
    <property type="term" value="P:methylation"/>
    <property type="evidence" value="ECO:0007669"/>
    <property type="project" value="UniProtKB-KW"/>
</dbReference>
<dbReference type="GO" id="GO:0008168">
    <property type="term" value="F:methyltransferase activity"/>
    <property type="evidence" value="ECO:0007669"/>
    <property type="project" value="UniProtKB-KW"/>
</dbReference>
<gene>
    <name evidence="3" type="ORF">GF339_22755</name>
</gene>
<dbReference type="CDD" id="cd02440">
    <property type="entry name" value="AdoMet_MTases"/>
    <property type="match status" value="1"/>
</dbReference>
<dbReference type="Gene3D" id="2.20.25.110">
    <property type="entry name" value="S-adenosyl-L-methionine-dependent methyltransferases"/>
    <property type="match status" value="1"/>
</dbReference>
<keyword evidence="3" id="KW-0489">Methyltransferase</keyword>
<keyword evidence="1" id="KW-0808">Transferase</keyword>
<dbReference type="Gene3D" id="3.40.50.150">
    <property type="entry name" value="Vaccinia Virus protein VP39"/>
    <property type="match status" value="1"/>
</dbReference>
<feature type="domain" description="Methyltransferase" evidence="2">
    <location>
        <begin position="41"/>
        <end position="136"/>
    </location>
</feature>
<dbReference type="EMBL" id="WJJP01000731">
    <property type="protein sequence ID" value="MBD3327424.1"/>
    <property type="molecule type" value="Genomic_DNA"/>
</dbReference>
<dbReference type="InterPro" id="IPR029063">
    <property type="entry name" value="SAM-dependent_MTases_sf"/>
</dbReference>
<dbReference type="SUPFAM" id="SSF53335">
    <property type="entry name" value="S-adenosyl-L-methionine-dependent methyltransferases"/>
    <property type="match status" value="1"/>
</dbReference>
<dbReference type="InterPro" id="IPR041698">
    <property type="entry name" value="Methyltransf_25"/>
</dbReference>
<sequence length="256" mass="29166">MEILSLPAVYDTAFQFRDASATGDFIEECIRMYTDIPVRSVVDIACGTGHYTREIARRGYRLYGIDNNAATCRYARAKAEAESLKLHIICHDMVDFTLPDPCDLALNFFDSLTYVLDFRSLIRHLQTVSAHLSPGGLYIVEVGVIDHFDNHNVEEVWTETRGDLAVTSTYYREGTINPENRTFIEHCSFRATCRQHCACFTLKLVKAALYFDELTWLVKQSGTFSPLVYYEDFDPGAFLSKDELPWRVIAVLQKTG</sequence>
<dbReference type="AlphaFoldDB" id="A0A9D5K029"/>
<organism evidence="3 4">
    <name type="scientific">candidate division KSB3 bacterium</name>
    <dbReference type="NCBI Taxonomy" id="2044937"/>
    <lineage>
        <taxon>Bacteria</taxon>
        <taxon>candidate division KSB3</taxon>
    </lineage>
</organism>
<evidence type="ECO:0000259" key="2">
    <source>
        <dbReference type="Pfam" id="PF13649"/>
    </source>
</evidence>
<name>A0A9D5K029_9BACT</name>
<reference evidence="3" key="1">
    <citation type="submission" date="2019-11" db="EMBL/GenBank/DDBJ databases">
        <title>Microbial mats filling the niche in hypersaline microbial mats.</title>
        <authorList>
            <person name="Wong H.L."/>
            <person name="Macleod F.I."/>
            <person name="White R.A. III"/>
            <person name="Burns B.P."/>
        </authorList>
    </citation>
    <scope>NUCLEOTIDE SEQUENCE</scope>
    <source>
        <strain evidence="3">Rbin_158</strain>
    </source>
</reference>
<evidence type="ECO:0000313" key="4">
    <source>
        <dbReference type="Proteomes" id="UP000649604"/>
    </source>
</evidence>
<comment type="caution">
    <text evidence="3">The sequence shown here is derived from an EMBL/GenBank/DDBJ whole genome shotgun (WGS) entry which is preliminary data.</text>
</comment>
<evidence type="ECO:0000256" key="1">
    <source>
        <dbReference type="ARBA" id="ARBA00022679"/>
    </source>
</evidence>
<dbReference type="Proteomes" id="UP000649604">
    <property type="component" value="Unassembled WGS sequence"/>
</dbReference>
<protein>
    <submittedName>
        <fullName evidence="3">Methyltransferase domain-containing protein</fullName>
    </submittedName>
</protein>
<dbReference type="PANTHER" id="PTHR43861">
    <property type="entry name" value="TRANS-ACONITATE 2-METHYLTRANSFERASE-RELATED"/>
    <property type="match status" value="1"/>
</dbReference>
<proteinExistence type="predicted"/>